<protein>
    <submittedName>
        <fullName evidence="2">Uncharacterized protein</fullName>
    </submittedName>
</protein>
<gene>
    <name evidence="2" type="ORF">FGADI_10670</name>
</gene>
<comment type="caution">
    <text evidence="2">The sequence shown here is derived from an EMBL/GenBank/DDBJ whole genome shotgun (WGS) entry which is preliminary data.</text>
</comment>
<proteinExistence type="predicted"/>
<keyword evidence="1" id="KW-0812">Transmembrane</keyword>
<reference evidence="2" key="2">
    <citation type="submission" date="2020-05" db="EMBL/GenBank/DDBJ databases">
        <authorList>
            <person name="Kim H.-S."/>
            <person name="Proctor R.H."/>
            <person name="Brown D.W."/>
        </authorList>
    </citation>
    <scope>NUCLEOTIDE SEQUENCE</scope>
    <source>
        <strain evidence="2">NRRL 45417</strain>
    </source>
</reference>
<sequence length="435" mass="50274">MRATNSAKSLIRVIWANVKSVCRSIKSIVLLMLPFYSLTIILGFCQGIIIALWYAETKEQNARFLLKNVLEYKITEYFDEPYDNWSNVAPVFHVPQIISPLKWTDQLGLKRPTVSGFGDEYELAGLGHLYRRTRRFSESQQWHHWIYLSAQQEPWRQPDGPILHDPWDKAFVELLEYRDKHDTMGRSNFLYISCQKSFLCGTWRVAAPALLHFTTEGNRSRLTGDSPDLPNYTRVNTRVFELPLRQTAIPGVFPSHFEQMRSLTASNSTFWQSKGTYSHFDQVLGQTDQVLRDAKAAYPRTYGLLLKAENKWTRLWAIEDTTLRGYVFLLSFTLSTFPTFLYKFAPTNWSAPGPGPEHKSKDPLAQTLQSMVNMLSAEEKEKFKETDRGGRLLGLAERGLKKEQWNTRDEVLKDISKALGLDRRGKFKGRSRKLD</sequence>
<keyword evidence="1" id="KW-0472">Membrane</keyword>
<feature type="transmembrane region" description="Helical" evidence="1">
    <location>
        <begin position="28"/>
        <end position="55"/>
    </location>
</feature>
<keyword evidence="1" id="KW-1133">Transmembrane helix</keyword>
<dbReference type="OrthoDB" id="5015154at2759"/>
<dbReference type="Proteomes" id="UP000604273">
    <property type="component" value="Unassembled WGS sequence"/>
</dbReference>
<evidence type="ECO:0000313" key="2">
    <source>
        <dbReference type="EMBL" id="KAF4947040.1"/>
    </source>
</evidence>
<accession>A0A8H4SWM8</accession>
<reference evidence="2" key="1">
    <citation type="journal article" date="2020" name="BMC Genomics">
        <title>Correction to: Identification and distribution of gene clusters required for synthesis of sphingolipid metabolism inhibitors in diverse species of the filamentous fungus Fusarium.</title>
        <authorList>
            <person name="Kim H.S."/>
            <person name="Lohmar J.M."/>
            <person name="Busman M."/>
            <person name="Brown D.W."/>
            <person name="Naumann T.A."/>
            <person name="Divon H.H."/>
            <person name="Lysoe E."/>
            <person name="Uhlig S."/>
            <person name="Proctor R.H."/>
        </authorList>
    </citation>
    <scope>NUCLEOTIDE SEQUENCE</scope>
    <source>
        <strain evidence="2">NRRL 45417</strain>
    </source>
</reference>
<dbReference type="AlphaFoldDB" id="A0A8H4SWM8"/>
<dbReference type="EMBL" id="JABFAI010000297">
    <property type="protein sequence ID" value="KAF4947040.1"/>
    <property type="molecule type" value="Genomic_DNA"/>
</dbReference>
<name>A0A8H4SWM8_9HYPO</name>
<keyword evidence="3" id="KW-1185">Reference proteome</keyword>
<organism evidence="2 3">
    <name type="scientific">Fusarium gaditjirri</name>
    <dbReference type="NCBI Taxonomy" id="282569"/>
    <lineage>
        <taxon>Eukaryota</taxon>
        <taxon>Fungi</taxon>
        <taxon>Dikarya</taxon>
        <taxon>Ascomycota</taxon>
        <taxon>Pezizomycotina</taxon>
        <taxon>Sordariomycetes</taxon>
        <taxon>Hypocreomycetidae</taxon>
        <taxon>Hypocreales</taxon>
        <taxon>Nectriaceae</taxon>
        <taxon>Fusarium</taxon>
        <taxon>Fusarium nisikadoi species complex</taxon>
    </lineage>
</organism>
<evidence type="ECO:0000313" key="3">
    <source>
        <dbReference type="Proteomes" id="UP000604273"/>
    </source>
</evidence>
<evidence type="ECO:0000256" key="1">
    <source>
        <dbReference type="SAM" id="Phobius"/>
    </source>
</evidence>